<protein>
    <submittedName>
        <fullName evidence="1">Uncharacterized protein</fullName>
    </submittedName>
</protein>
<dbReference type="Proteomes" id="UP000309594">
    <property type="component" value="Unassembled WGS sequence"/>
</dbReference>
<accession>A0A4U1GH02</accession>
<evidence type="ECO:0000313" key="1">
    <source>
        <dbReference type="EMBL" id="TKC62153.1"/>
    </source>
</evidence>
<dbReference type="Pfam" id="PF20131">
    <property type="entry name" value="MC3"/>
    <property type="match status" value="1"/>
</dbReference>
<dbReference type="AlphaFoldDB" id="A0A4U1GH02"/>
<name>A0A4U1GH02_9SPHI</name>
<evidence type="ECO:0000313" key="2">
    <source>
        <dbReference type="Proteomes" id="UP000309594"/>
    </source>
</evidence>
<organism evidence="1 2">
    <name type="scientific">Pedobacter hiemivivus</name>
    <dbReference type="NCBI Taxonomy" id="2530454"/>
    <lineage>
        <taxon>Bacteria</taxon>
        <taxon>Pseudomonadati</taxon>
        <taxon>Bacteroidota</taxon>
        <taxon>Sphingobacteriia</taxon>
        <taxon>Sphingobacteriales</taxon>
        <taxon>Sphingobacteriaceae</taxon>
        <taxon>Pedobacter</taxon>
    </lineage>
</organism>
<sequence length="150" mass="17483">MKEIYYTYNNEAIASCVFLSVMKEIQTWDIARSCLILPFLLDDKTVKWLKNYDPSEYGIYEVFKSRERLFMSFNKRYLALLPVSINALLLLSKSQQISIGKDIRYSSKLEFIGVDFGERFVAIQEVIPNFLALIENLSTVSLYQLLKVQL</sequence>
<dbReference type="RefSeq" id="WP_136879811.1">
    <property type="nucleotide sequence ID" value="NZ_SWDX01000003.1"/>
</dbReference>
<dbReference type="EMBL" id="SWDX01000003">
    <property type="protein sequence ID" value="TKC62153.1"/>
    <property type="molecule type" value="Genomic_DNA"/>
</dbReference>
<dbReference type="InterPro" id="IPR045390">
    <property type="entry name" value="ABC-3C_MC3"/>
</dbReference>
<comment type="caution">
    <text evidence="1">The sequence shown here is derived from an EMBL/GenBank/DDBJ whole genome shotgun (WGS) entry which is preliminary data.</text>
</comment>
<gene>
    <name evidence="1" type="ORF">FBD94_07985</name>
</gene>
<reference evidence="1 2" key="1">
    <citation type="submission" date="2019-04" db="EMBL/GenBank/DDBJ databases">
        <title>Pedobacter sp. RP-1-16 sp. nov., isolated from Arctic soil.</title>
        <authorList>
            <person name="Dahal R.H."/>
            <person name="Kim D.-U."/>
        </authorList>
    </citation>
    <scope>NUCLEOTIDE SEQUENCE [LARGE SCALE GENOMIC DNA]</scope>
    <source>
        <strain evidence="1 2">RP-1-16</strain>
    </source>
</reference>
<proteinExistence type="predicted"/>